<dbReference type="GO" id="GO:0005829">
    <property type="term" value="C:cytosol"/>
    <property type="evidence" value="ECO:0007669"/>
    <property type="project" value="TreeGrafter"/>
</dbReference>
<dbReference type="SUPFAM" id="SSF48557">
    <property type="entry name" value="L-aspartase-like"/>
    <property type="match status" value="1"/>
</dbReference>
<dbReference type="InterPro" id="IPR009049">
    <property type="entry name" value="Argininosuccinate_lyase"/>
</dbReference>
<proteinExistence type="predicted"/>
<evidence type="ECO:0000313" key="3">
    <source>
        <dbReference type="Proteomes" id="UP000291084"/>
    </source>
</evidence>
<sequence>MNIGEPAKKLHTARSRNDKIFTNFRLWCRDAINEILVSMKQLQDDVRILRSLPVKFIRHADTEPILNNPSSLLPFDFPFIIQRQILIHFLYLL</sequence>
<dbReference type="Pfam" id="PF00206">
    <property type="entry name" value="Lyase_1"/>
    <property type="match status" value="1"/>
</dbReference>
<dbReference type="PANTHER" id="PTHR43814:SF1">
    <property type="entry name" value="ARGININOSUCCINATE LYASE"/>
    <property type="match status" value="1"/>
</dbReference>
<reference evidence="2 3" key="1">
    <citation type="journal article" date="2015" name="Sci. Rep.">
        <title>The power of single molecule real-time sequencing technology in the de novo assembly of a eukaryotic genome.</title>
        <authorList>
            <person name="Sakai H."/>
            <person name="Naito K."/>
            <person name="Ogiso-Tanaka E."/>
            <person name="Takahashi Y."/>
            <person name="Iseki K."/>
            <person name="Muto C."/>
            <person name="Satou K."/>
            <person name="Teruya K."/>
            <person name="Shiroma A."/>
            <person name="Shimoji M."/>
            <person name="Hirano T."/>
            <person name="Itoh T."/>
            <person name="Kaga A."/>
            <person name="Tomooka N."/>
        </authorList>
    </citation>
    <scope>NUCLEOTIDE SEQUENCE [LARGE SCALE GENOMIC DNA]</scope>
    <source>
        <strain evidence="3">cv. Shumari</strain>
    </source>
</reference>
<gene>
    <name evidence="2" type="primary">Vigan.06G069900</name>
    <name evidence="2" type="ORF">VIGAN_06069900</name>
</gene>
<keyword evidence="3" id="KW-1185">Reference proteome</keyword>
<dbReference type="AlphaFoldDB" id="A0A0S3SA57"/>
<protein>
    <recommendedName>
        <fullName evidence="1">Fumarate lyase N-terminal domain-containing protein</fullName>
    </recommendedName>
</protein>
<accession>A0A0S3SA57</accession>
<dbReference type="GO" id="GO:0004056">
    <property type="term" value="F:argininosuccinate lyase activity"/>
    <property type="evidence" value="ECO:0007669"/>
    <property type="project" value="InterPro"/>
</dbReference>
<evidence type="ECO:0000313" key="2">
    <source>
        <dbReference type="EMBL" id="BAT89678.1"/>
    </source>
</evidence>
<dbReference type="InterPro" id="IPR008948">
    <property type="entry name" value="L-Aspartase-like"/>
</dbReference>
<dbReference type="Proteomes" id="UP000291084">
    <property type="component" value="Chromosome 6"/>
</dbReference>
<feature type="domain" description="Fumarate lyase N-terminal" evidence="1">
    <location>
        <begin position="5"/>
        <end position="44"/>
    </location>
</feature>
<organism evidence="2 3">
    <name type="scientific">Vigna angularis var. angularis</name>
    <dbReference type="NCBI Taxonomy" id="157739"/>
    <lineage>
        <taxon>Eukaryota</taxon>
        <taxon>Viridiplantae</taxon>
        <taxon>Streptophyta</taxon>
        <taxon>Embryophyta</taxon>
        <taxon>Tracheophyta</taxon>
        <taxon>Spermatophyta</taxon>
        <taxon>Magnoliopsida</taxon>
        <taxon>eudicotyledons</taxon>
        <taxon>Gunneridae</taxon>
        <taxon>Pentapetalae</taxon>
        <taxon>rosids</taxon>
        <taxon>fabids</taxon>
        <taxon>Fabales</taxon>
        <taxon>Fabaceae</taxon>
        <taxon>Papilionoideae</taxon>
        <taxon>50 kb inversion clade</taxon>
        <taxon>NPAAA clade</taxon>
        <taxon>indigoferoid/millettioid clade</taxon>
        <taxon>Phaseoleae</taxon>
        <taxon>Vigna</taxon>
    </lineage>
</organism>
<dbReference type="InterPro" id="IPR022761">
    <property type="entry name" value="Fumarate_lyase_N"/>
</dbReference>
<dbReference type="GO" id="GO:0042450">
    <property type="term" value="P:L-arginine biosynthetic process via ornithine"/>
    <property type="evidence" value="ECO:0007669"/>
    <property type="project" value="InterPro"/>
</dbReference>
<dbReference type="Gene3D" id="1.20.200.10">
    <property type="entry name" value="Fumarase/aspartase (Central domain)"/>
    <property type="match status" value="1"/>
</dbReference>
<evidence type="ECO:0000259" key="1">
    <source>
        <dbReference type="Pfam" id="PF00206"/>
    </source>
</evidence>
<dbReference type="PANTHER" id="PTHR43814">
    <property type="entry name" value="ARGININOSUCCINATE LYASE"/>
    <property type="match status" value="1"/>
</dbReference>
<dbReference type="EMBL" id="AP015039">
    <property type="protein sequence ID" value="BAT89678.1"/>
    <property type="molecule type" value="Genomic_DNA"/>
</dbReference>
<dbReference type="InterPro" id="IPR024083">
    <property type="entry name" value="Fumarase/histidase_N"/>
</dbReference>
<dbReference type="Gene3D" id="1.10.275.10">
    <property type="entry name" value="Fumarase/aspartase (N-terminal domain)"/>
    <property type="match status" value="1"/>
</dbReference>
<name>A0A0S3SA57_PHAAN</name>